<accession>A0ABQ1KR68</accession>
<gene>
    <name evidence="1" type="ORF">GCM10011352_37300</name>
</gene>
<protein>
    <submittedName>
        <fullName evidence="1">Uncharacterized protein</fullName>
    </submittedName>
</protein>
<dbReference type="Pfam" id="PF13489">
    <property type="entry name" value="Methyltransf_23"/>
    <property type="match status" value="1"/>
</dbReference>
<dbReference type="Proteomes" id="UP000629025">
    <property type="component" value="Unassembled WGS sequence"/>
</dbReference>
<dbReference type="Gene3D" id="3.40.50.150">
    <property type="entry name" value="Vaccinia Virus protein VP39"/>
    <property type="match status" value="1"/>
</dbReference>
<organism evidence="1 2">
    <name type="scientific">Marinobacterium zhoushanense</name>
    <dbReference type="NCBI Taxonomy" id="1679163"/>
    <lineage>
        <taxon>Bacteria</taxon>
        <taxon>Pseudomonadati</taxon>
        <taxon>Pseudomonadota</taxon>
        <taxon>Gammaproteobacteria</taxon>
        <taxon>Oceanospirillales</taxon>
        <taxon>Oceanospirillaceae</taxon>
        <taxon>Marinobacterium</taxon>
    </lineage>
</organism>
<evidence type="ECO:0000313" key="2">
    <source>
        <dbReference type="Proteomes" id="UP000629025"/>
    </source>
</evidence>
<comment type="caution">
    <text evidence="1">The sequence shown here is derived from an EMBL/GenBank/DDBJ whole genome shotgun (WGS) entry which is preliminary data.</text>
</comment>
<sequence>MSEQGELRFEFGKNWQSYLKDKLSQERMDKARHDLLAFLGKDDLKGMRVLDIGSGSGIHSLAAYDAGAAEVFSFDYDPNSVAATKSLREFRGTPDNWTVCQGSVLDTEFMGSLGTFDLVYSWGVLHHTGSVWQALENAMRCLRADSLFYIALYDSDWSAETPEFWLDIKQRYTAAGSFRRLGYELWYILRFMLGYNPMRFGRLLKRAHEYQKHRGMSLYHDIRDWLGGWPMEYTRIYEVLPLVLGRGNNLLKTKVGEANTEYLFAGKALPPDASRWKPVTLPEPLRWQVDTLRLNDDFSVLDSAKPIYLYGAGKAGDLVRQALARRGLNIAGFITTDGGGSAEGAHLMSLEEFIRSDNREAQIVITSSYFDSISIALANHGICKFYNAFPYALAQLQ</sequence>
<dbReference type="InterPro" id="IPR029063">
    <property type="entry name" value="SAM-dependent_MTases_sf"/>
</dbReference>
<dbReference type="CDD" id="cd02440">
    <property type="entry name" value="AdoMet_MTases"/>
    <property type="match status" value="1"/>
</dbReference>
<name>A0ABQ1KR68_9GAMM</name>
<evidence type="ECO:0000313" key="1">
    <source>
        <dbReference type="EMBL" id="GGC07584.1"/>
    </source>
</evidence>
<reference evidence="2" key="1">
    <citation type="journal article" date="2019" name="Int. J. Syst. Evol. Microbiol.">
        <title>The Global Catalogue of Microorganisms (GCM) 10K type strain sequencing project: providing services to taxonomists for standard genome sequencing and annotation.</title>
        <authorList>
            <consortium name="The Broad Institute Genomics Platform"/>
            <consortium name="The Broad Institute Genome Sequencing Center for Infectious Disease"/>
            <person name="Wu L."/>
            <person name="Ma J."/>
        </authorList>
    </citation>
    <scope>NUCLEOTIDE SEQUENCE [LARGE SCALE GENOMIC DNA]</scope>
    <source>
        <strain evidence="2">CGMCC 1.15341</strain>
    </source>
</reference>
<keyword evidence="2" id="KW-1185">Reference proteome</keyword>
<proteinExistence type="predicted"/>
<dbReference type="RefSeq" id="WP_188751125.1">
    <property type="nucleotide sequence ID" value="NZ_BMIJ01000008.1"/>
</dbReference>
<dbReference type="SUPFAM" id="SSF53335">
    <property type="entry name" value="S-adenosyl-L-methionine-dependent methyltransferases"/>
    <property type="match status" value="1"/>
</dbReference>
<dbReference type="EMBL" id="BMIJ01000008">
    <property type="protein sequence ID" value="GGC07584.1"/>
    <property type="molecule type" value="Genomic_DNA"/>
</dbReference>